<reference evidence="11" key="1">
    <citation type="journal article" date="2019" name="Int. J. Syst. Evol. Microbiol.">
        <title>The Global Catalogue of Microorganisms (GCM) 10K type strain sequencing project: providing services to taxonomists for standard genome sequencing and annotation.</title>
        <authorList>
            <consortium name="The Broad Institute Genomics Platform"/>
            <consortium name="The Broad Institute Genome Sequencing Center for Infectious Disease"/>
            <person name="Wu L."/>
            <person name="Ma J."/>
        </authorList>
    </citation>
    <scope>NUCLEOTIDE SEQUENCE [LARGE SCALE GENOMIC DNA]</scope>
    <source>
        <strain evidence="11">KCTC 33576</strain>
    </source>
</reference>
<dbReference type="EC" id="3.2.1.14" evidence="1"/>
<gene>
    <name evidence="10" type="ORF">ACFSYH_05605</name>
</gene>
<dbReference type="PANTHER" id="PTHR45708:SF49">
    <property type="entry name" value="ENDOCHITINASE"/>
    <property type="match status" value="1"/>
</dbReference>
<keyword evidence="8" id="KW-1133">Transmembrane helix</keyword>
<dbReference type="InterPro" id="IPR001579">
    <property type="entry name" value="Glyco_hydro_18_chit_AS"/>
</dbReference>
<feature type="domain" description="GH18" evidence="9">
    <location>
        <begin position="96"/>
        <end position="386"/>
    </location>
</feature>
<proteinExistence type="inferred from homology"/>
<dbReference type="InterPro" id="IPR011583">
    <property type="entry name" value="Chitinase_II/V-like_cat"/>
</dbReference>
<dbReference type="GO" id="GO:0016787">
    <property type="term" value="F:hydrolase activity"/>
    <property type="evidence" value="ECO:0007669"/>
    <property type="project" value="UniProtKB-KW"/>
</dbReference>
<dbReference type="Pfam" id="PF00704">
    <property type="entry name" value="Glyco_hydro_18"/>
    <property type="match status" value="1"/>
</dbReference>
<dbReference type="Pfam" id="PF02839">
    <property type="entry name" value="CBM_5_12"/>
    <property type="match status" value="1"/>
</dbReference>
<dbReference type="CDD" id="cd02871">
    <property type="entry name" value="GH18_chitinase_D-like"/>
    <property type="match status" value="1"/>
</dbReference>
<dbReference type="InterPro" id="IPR017853">
    <property type="entry name" value="GH"/>
</dbReference>
<evidence type="ECO:0000259" key="9">
    <source>
        <dbReference type="PROSITE" id="PS51910"/>
    </source>
</evidence>
<keyword evidence="8" id="KW-0472">Membrane</keyword>
<evidence type="ECO:0000256" key="6">
    <source>
        <dbReference type="RuleBase" id="RU004453"/>
    </source>
</evidence>
<dbReference type="Gene3D" id="3.20.20.80">
    <property type="entry name" value="Glycosidases"/>
    <property type="match status" value="1"/>
</dbReference>
<comment type="caution">
    <text evidence="10">The sequence shown here is derived from an EMBL/GenBank/DDBJ whole genome shotgun (WGS) entry which is preliminary data.</text>
</comment>
<dbReference type="InterPro" id="IPR050542">
    <property type="entry name" value="Glycosyl_Hydrlase18_Chitinase"/>
</dbReference>
<keyword evidence="4 5" id="KW-0326">Glycosidase</keyword>
<dbReference type="PROSITE" id="PS51910">
    <property type="entry name" value="GH18_2"/>
    <property type="match status" value="1"/>
</dbReference>
<dbReference type="EMBL" id="JBHUOP010000002">
    <property type="protein sequence ID" value="MFD2840044.1"/>
    <property type="molecule type" value="Genomic_DNA"/>
</dbReference>
<dbReference type="SUPFAM" id="SSF51445">
    <property type="entry name" value="(Trans)glycosidases"/>
    <property type="match status" value="1"/>
</dbReference>
<dbReference type="InterPro" id="IPR001223">
    <property type="entry name" value="Glyco_hydro18_cat"/>
</dbReference>
<evidence type="ECO:0000256" key="1">
    <source>
        <dbReference type="ARBA" id="ARBA00012729"/>
    </source>
</evidence>
<sequence length="470" mass="50270">MTSQYTPPSSRRNTRTPGARIYSVQRSANRQWIVIVIAAVVILLVGIGIGSALGANTREASEPTAAPTPQVSVEPTETPSEEPEPVTTDEPVLGAQWVTGYWHNFNNGSTQLKLSELPNEYNLIAVAFAEADPSTVGGITFRVESAELNGYSDAQFREDIKAIQDDGRKVILSVGGEKATVTVNDDAAAKSFATSALAILRDYGFDGIDIDLEHGIHAMPLSTALREIHSDFGDDLIITMAPQTVDFQGPDQQYYKLALEIKDILTLVNMQYYNSGSMQGCDGAVYDQGTVEFLAAQACIQLEMGLRADQIGIGVPAVPSAAGSGYMSVTDVVRTVDCLQEGTACGTFRPTRAYGKLGGVMTWSINWDATNDYRFARGASSFLNGTDPGPTHTEDPFPTVTESEPTLSDDSESPGEQRPAVACAAWVNGTVYTAGDVVTHDGETYTAKWWTNSDTPSGAPDGPWQPGGNC</sequence>
<keyword evidence="11" id="KW-1185">Reference proteome</keyword>
<organism evidence="10 11">
    <name type="scientific">Populibacterium corticicola</name>
    <dbReference type="NCBI Taxonomy" id="1812826"/>
    <lineage>
        <taxon>Bacteria</taxon>
        <taxon>Bacillati</taxon>
        <taxon>Actinomycetota</taxon>
        <taxon>Actinomycetes</taxon>
        <taxon>Micrococcales</taxon>
        <taxon>Jonesiaceae</taxon>
        <taxon>Populibacterium</taxon>
    </lineage>
</organism>
<protein>
    <recommendedName>
        <fullName evidence="1">chitinase</fullName>
        <ecNumber evidence="1">3.2.1.14</ecNumber>
    </recommendedName>
</protein>
<evidence type="ECO:0000256" key="3">
    <source>
        <dbReference type="ARBA" id="ARBA00023277"/>
    </source>
</evidence>
<dbReference type="PANTHER" id="PTHR45708">
    <property type="entry name" value="ENDOCHITINASE"/>
    <property type="match status" value="1"/>
</dbReference>
<dbReference type="InterPro" id="IPR036573">
    <property type="entry name" value="CBM_sf_5/12"/>
</dbReference>
<name>A0ABW5XF60_9MICO</name>
<feature type="transmembrane region" description="Helical" evidence="8">
    <location>
        <begin position="32"/>
        <end position="53"/>
    </location>
</feature>
<dbReference type="SMART" id="SM00636">
    <property type="entry name" value="Glyco_18"/>
    <property type="match status" value="1"/>
</dbReference>
<dbReference type="SUPFAM" id="SSF51055">
    <property type="entry name" value="Carbohydrate binding domain"/>
    <property type="match status" value="1"/>
</dbReference>
<dbReference type="Gene3D" id="2.10.10.20">
    <property type="entry name" value="Carbohydrate-binding module superfamily 5/12"/>
    <property type="match status" value="1"/>
</dbReference>
<dbReference type="Proteomes" id="UP001597391">
    <property type="component" value="Unassembled WGS sequence"/>
</dbReference>
<dbReference type="InterPro" id="IPR003610">
    <property type="entry name" value="CBM5/12"/>
</dbReference>
<evidence type="ECO:0000256" key="7">
    <source>
        <dbReference type="SAM" id="MobiDB-lite"/>
    </source>
</evidence>
<accession>A0ABW5XF60</accession>
<keyword evidence="8" id="KW-0812">Transmembrane</keyword>
<evidence type="ECO:0000256" key="2">
    <source>
        <dbReference type="ARBA" id="ARBA00022801"/>
    </source>
</evidence>
<evidence type="ECO:0000256" key="5">
    <source>
        <dbReference type="RuleBase" id="RU000489"/>
    </source>
</evidence>
<evidence type="ECO:0000256" key="4">
    <source>
        <dbReference type="ARBA" id="ARBA00023295"/>
    </source>
</evidence>
<feature type="region of interest" description="Disordered" evidence="7">
    <location>
        <begin position="383"/>
        <end position="419"/>
    </location>
</feature>
<feature type="region of interest" description="Disordered" evidence="7">
    <location>
        <begin position="448"/>
        <end position="470"/>
    </location>
</feature>
<evidence type="ECO:0000313" key="11">
    <source>
        <dbReference type="Proteomes" id="UP001597391"/>
    </source>
</evidence>
<keyword evidence="2 5" id="KW-0378">Hydrolase</keyword>
<comment type="similarity">
    <text evidence="6">Belongs to the glycosyl hydrolase 18 family.</text>
</comment>
<keyword evidence="3" id="KW-0119">Carbohydrate metabolism</keyword>
<evidence type="ECO:0000256" key="8">
    <source>
        <dbReference type="SAM" id="Phobius"/>
    </source>
</evidence>
<dbReference type="SMART" id="SM00495">
    <property type="entry name" value="ChtBD3"/>
    <property type="match status" value="1"/>
</dbReference>
<dbReference type="CDD" id="cd12215">
    <property type="entry name" value="ChiC_BD"/>
    <property type="match status" value="1"/>
</dbReference>
<evidence type="ECO:0000313" key="10">
    <source>
        <dbReference type="EMBL" id="MFD2840044.1"/>
    </source>
</evidence>
<feature type="region of interest" description="Disordered" evidence="7">
    <location>
        <begin position="60"/>
        <end position="89"/>
    </location>
</feature>
<dbReference type="PROSITE" id="PS01095">
    <property type="entry name" value="GH18_1"/>
    <property type="match status" value="1"/>
</dbReference>